<gene>
    <name evidence="4" type="ORF">BJ508DRAFT_414672</name>
</gene>
<evidence type="ECO:0008006" key="6">
    <source>
        <dbReference type="Google" id="ProtNLM"/>
    </source>
</evidence>
<keyword evidence="2" id="KW-1133">Transmembrane helix</keyword>
<dbReference type="SUPFAM" id="SSF50965">
    <property type="entry name" value="Galactose oxidase, central domain"/>
    <property type="match status" value="1"/>
</dbReference>
<evidence type="ECO:0000313" key="5">
    <source>
        <dbReference type="Proteomes" id="UP000275078"/>
    </source>
</evidence>
<feature type="compositionally biased region" description="Polar residues" evidence="1">
    <location>
        <begin position="517"/>
        <end position="528"/>
    </location>
</feature>
<evidence type="ECO:0000313" key="4">
    <source>
        <dbReference type="EMBL" id="RPA81604.1"/>
    </source>
</evidence>
<reference evidence="4 5" key="1">
    <citation type="journal article" date="2018" name="Nat. Ecol. Evol.">
        <title>Pezizomycetes genomes reveal the molecular basis of ectomycorrhizal truffle lifestyle.</title>
        <authorList>
            <person name="Murat C."/>
            <person name="Payen T."/>
            <person name="Noel B."/>
            <person name="Kuo A."/>
            <person name="Morin E."/>
            <person name="Chen J."/>
            <person name="Kohler A."/>
            <person name="Krizsan K."/>
            <person name="Balestrini R."/>
            <person name="Da Silva C."/>
            <person name="Montanini B."/>
            <person name="Hainaut M."/>
            <person name="Levati E."/>
            <person name="Barry K.W."/>
            <person name="Belfiori B."/>
            <person name="Cichocki N."/>
            <person name="Clum A."/>
            <person name="Dockter R.B."/>
            <person name="Fauchery L."/>
            <person name="Guy J."/>
            <person name="Iotti M."/>
            <person name="Le Tacon F."/>
            <person name="Lindquist E.A."/>
            <person name="Lipzen A."/>
            <person name="Malagnac F."/>
            <person name="Mello A."/>
            <person name="Molinier V."/>
            <person name="Miyauchi S."/>
            <person name="Poulain J."/>
            <person name="Riccioni C."/>
            <person name="Rubini A."/>
            <person name="Sitrit Y."/>
            <person name="Splivallo R."/>
            <person name="Traeger S."/>
            <person name="Wang M."/>
            <person name="Zifcakova L."/>
            <person name="Wipf D."/>
            <person name="Zambonelli A."/>
            <person name="Paolocci F."/>
            <person name="Nowrousian M."/>
            <person name="Ottonello S."/>
            <person name="Baldrian P."/>
            <person name="Spatafora J.W."/>
            <person name="Henrissat B."/>
            <person name="Nagy L.G."/>
            <person name="Aury J.M."/>
            <person name="Wincker P."/>
            <person name="Grigoriev I.V."/>
            <person name="Bonfante P."/>
            <person name="Martin F.M."/>
        </authorList>
    </citation>
    <scope>NUCLEOTIDE SEQUENCE [LARGE SCALE GENOMIC DNA]</scope>
    <source>
        <strain evidence="4 5">RN42</strain>
    </source>
</reference>
<keyword evidence="2" id="KW-0812">Transmembrane</keyword>
<dbReference type="Gene3D" id="2.120.10.80">
    <property type="entry name" value="Kelch-type beta propeller"/>
    <property type="match status" value="2"/>
</dbReference>
<dbReference type="PANTHER" id="PTHR23244">
    <property type="entry name" value="KELCH REPEAT DOMAIN"/>
    <property type="match status" value="1"/>
</dbReference>
<dbReference type="Pfam" id="PF24681">
    <property type="entry name" value="Kelch_KLHDC2_KLHL20_DRC7"/>
    <property type="match status" value="1"/>
</dbReference>
<sequence>MASPSRPLPLRIPFLVLSLLTLPAFLGLGWNGLPPTGVSSGTLPIRSRQPDHAKRQTIAEQSIPYQEYEWGGEGDGTDVCKRWSHQSALVNGTLYVFGGQATTSAGQESHNWNRNFIQLDLMKNFDTGTPPWKSLEHPSELPPVANGYLWHDLHSIFLYGGIVPDTPHVLPPPASLWRYDIAGKKWSEITEDDFKVSSDSNQKKIERAGEGAGCNVIRQDGKEVTARGYYFGGHLDGYTTEGWSQNVERVYLKSMVEYDMGSNTFRNVSEGSGLDKAGVPERADGVLVYVPLGKKGVLIGIGGGRSETFTQLNVVDVYDIATSTWYRQATDGPTPKYRVNACAVVASAPDFSSHNVWFYGGQNLQPYKEQTQYDDLWVLTVPSFTWVEVKGEDAFRPPARAGHTCNVVNGQMVSVGGFVGKELSCDSPGVYVLDLAKGTWETDYKAPTGDNADTKVQGQAIIDGPVAGVPKVVQKIIGGNEDGGATVTRPIRTSDPDSPVATGNPLYTVTVTDANGHVSTVTSTNPRGTVTRGAGGVPGTDESGGSGSGGPNVGAIVGGVLGGLVLAILAAGFILYRIYKRKLAAIRAEREAEQGPFSDKNRISADGTTAIRPGMNMNQQGSRDDLLGDEVGFWGVLLAPRRSLRVVNS</sequence>
<dbReference type="SUPFAM" id="SSF117281">
    <property type="entry name" value="Kelch motif"/>
    <property type="match status" value="1"/>
</dbReference>
<proteinExistence type="predicted"/>
<feature type="transmembrane region" description="Helical" evidence="2">
    <location>
        <begin position="553"/>
        <end position="576"/>
    </location>
</feature>
<dbReference type="InterPro" id="IPR011043">
    <property type="entry name" value="Gal_Oxase/kelch_b-propeller"/>
</dbReference>
<organism evidence="4 5">
    <name type="scientific">Ascobolus immersus RN42</name>
    <dbReference type="NCBI Taxonomy" id="1160509"/>
    <lineage>
        <taxon>Eukaryota</taxon>
        <taxon>Fungi</taxon>
        <taxon>Dikarya</taxon>
        <taxon>Ascomycota</taxon>
        <taxon>Pezizomycotina</taxon>
        <taxon>Pezizomycetes</taxon>
        <taxon>Pezizales</taxon>
        <taxon>Ascobolaceae</taxon>
        <taxon>Ascobolus</taxon>
    </lineage>
</organism>
<feature type="chain" id="PRO_5018335228" description="Galactose oxidase" evidence="3">
    <location>
        <begin position="30"/>
        <end position="649"/>
    </location>
</feature>
<dbReference type="Proteomes" id="UP000275078">
    <property type="component" value="Unassembled WGS sequence"/>
</dbReference>
<dbReference type="EMBL" id="ML119678">
    <property type="protein sequence ID" value="RPA81604.1"/>
    <property type="molecule type" value="Genomic_DNA"/>
</dbReference>
<evidence type="ECO:0000256" key="2">
    <source>
        <dbReference type="SAM" id="Phobius"/>
    </source>
</evidence>
<dbReference type="PANTHER" id="PTHR23244:SF441">
    <property type="entry name" value="KELCH REPEAT PROTEIN"/>
    <property type="match status" value="1"/>
</dbReference>
<accession>A0A3N4IIY6</accession>
<feature type="region of interest" description="Disordered" evidence="1">
    <location>
        <begin position="593"/>
        <end position="618"/>
    </location>
</feature>
<feature type="compositionally biased region" description="Gly residues" evidence="1">
    <location>
        <begin position="533"/>
        <end position="549"/>
    </location>
</feature>
<name>A0A3N4IIY6_ASCIM</name>
<evidence type="ECO:0000256" key="3">
    <source>
        <dbReference type="SAM" id="SignalP"/>
    </source>
</evidence>
<feature type="compositionally biased region" description="Basic and acidic residues" evidence="1">
    <location>
        <begin position="593"/>
        <end position="603"/>
    </location>
</feature>
<dbReference type="OrthoDB" id="10251809at2759"/>
<feature type="signal peptide" evidence="3">
    <location>
        <begin position="1"/>
        <end position="29"/>
    </location>
</feature>
<keyword evidence="3" id="KW-0732">Signal</keyword>
<keyword evidence="5" id="KW-1185">Reference proteome</keyword>
<dbReference type="InterPro" id="IPR015915">
    <property type="entry name" value="Kelch-typ_b-propeller"/>
</dbReference>
<dbReference type="AlphaFoldDB" id="A0A3N4IIY6"/>
<feature type="region of interest" description="Disordered" evidence="1">
    <location>
        <begin position="517"/>
        <end position="549"/>
    </location>
</feature>
<evidence type="ECO:0000256" key="1">
    <source>
        <dbReference type="SAM" id="MobiDB-lite"/>
    </source>
</evidence>
<protein>
    <recommendedName>
        <fullName evidence="6">Galactose oxidase</fullName>
    </recommendedName>
</protein>
<dbReference type="STRING" id="1160509.A0A3N4IIY6"/>
<keyword evidence="2" id="KW-0472">Membrane</keyword>